<reference evidence="2" key="1">
    <citation type="submission" date="2014-11" db="EMBL/GenBank/DDBJ databases">
        <authorList>
            <person name="Amaro Gonzalez C."/>
        </authorList>
    </citation>
    <scope>NUCLEOTIDE SEQUENCE</scope>
</reference>
<dbReference type="EMBL" id="GBXM01092331">
    <property type="protein sequence ID" value="JAH16246.1"/>
    <property type="molecule type" value="Transcribed_RNA"/>
</dbReference>
<accession>A0A0E9QHB5</accession>
<protein>
    <submittedName>
        <fullName evidence="2">Uncharacterized protein</fullName>
    </submittedName>
</protein>
<reference evidence="2" key="2">
    <citation type="journal article" date="2015" name="Fish Shellfish Immunol.">
        <title>Early steps in the European eel (Anguilla anguilla)-Vibrio vulnificus interaction in the gills: Role of the RtxA13 toxin.</title>
        <authorList>
            <person name="Callol A."/>
            <person name="Pajuelo D."/>
            <person name="Ebbesson L."/>
            <person name="Teles M."/>
            <person name="MacKenzie S."/>
            <person name="Amaro C."/>
        </authorList>
    </citation>
    <scope>NUCLEOTIDE SEQUENCE</scope>
</reference>
<proteinExistence type="predicted"/>
<feature type="region of interest" description="Disordered" evidence="1">
    <location>
        <begin position="16"/>
        <end position="35"/>
    </location>
</feature>
<evidence type="ECO:0000313" key="2">
    <source>
        <dbReference type="EMBL" id="JAH16246.1"/>
    </source>
</evidence>
<name>A0A0E9QHB5_ANGAN</name>
<evidence type="ECO:0000256" key="1">
    <source>
        <dbReference type="SAM" id="MobiDB-lite"/>
    </source>
</evidence>
<organism evidence="2">
    <name type="scientific">Anguilla anguilla</name>
    <name type="common">European freshwater eel</name>
    <name type="synonym">Muraena anguilla</name>
    <dbReference type="NCBI Taxonomy" id="7936"/>
    <lineage>
        <taxon>Eukaryota</taxon>
        <taxon>Metazoa</taxon>
        <taxon>Chordata</taxon>
        <taxon>Craniata</taxon>
        <taxon>Vertebrata</taxon>
        <taxon>Euteleostomi</taxon>
        <taxon>Actinopterygii</taxon>
        <taxon>Neopterygii</taxon>
        <taxon>Teleostei</taxon>
        <taxon>Anguilliformes</taxon>
        <taxon>Anguillidae</taxon>
        <taxon>Anguilla</taxon>
    </lineage>
</organism>
<dbReference type="AlphaFoldDB" id="A0A0E9QHB5"/>
<sequence length="35" mass="4088">MGVFLILSHMFQTAGRRHPTEQRRRSCAIRQGRSC</sequence>